<name>A0A4P9ZX64_9FUNG</name>
<dbReference type="STRING" id="215637.A0A4P9ZX64"/>
<dbReference type="PANTHER" id="PTHR34292:SF2">
    <property type="entry name" value="OUTER SPORE WALL PROTEIN LDS1"/>
    <property type="match status" value="1"/>
</dbReference>
<evidence type="ECO:0008006" key="8">
    <source>
        <dbReference type="Google" id="ProtNLM"/>
    </source>
</evidence>
<evidence type="ECO:0000256" key="2">
    <source>
        <dbReference type="ARBA" id="ARBA00022692"/>
    </source>
</evidence>
<dbReference type="EMBL" id="ML002390">
    <property type="protein sequence ID" value="RKP38233.1"/>
    <property type="molecule type" value="Genomic_DNA"/>
</dbReference>
<keyword evidence="2 5" id="KW-0812">Transmembrane</keyword>
<keyword evidence="4 5" id="KW-0472">Membrane</keyword>
<dbReference type="Pfam" id="PF07264">
    <property type="entry name" value="EI24"/>
    <property type="match status" value="1"/>
</dbReference>
<evidence type="ECO:0000256" key="4">
    <source>
        <dbReference type="ARBA" id="ARBA00023136"/>
    </source>
</evidence>
<feature type="transmembrane region" description="Helical" evidence="5">
    <location>
        <begin position="200"/>
        <end position="222"/>
    </location>
</feature>
<comment type="subcellular location">
    <subcellularLocation>
        <location evidence="1">Membrane</location>
        <topology evidence="1">Multi-pass membrane protein</topology>
    </subcellularLocation>
</comment>
<feature type="non-terminal residue" evidence="6">
    <location>
        <position position="1"/>
    </location>
</feature>
<feature type="transmembrane region" description="Helical" evidence="5">
    <location>
        <begin position="72"/>
        <end position="96"/>
    </location>
</feature>
<accession>A0A4P9ZX64</accession>
<protein>
    <recommendedName>
        <fullName evidence="8">Etoposide-induced protein 2.4-domain-containing protein</fullName>
    </recommendedName>
</protein>
<feature type="transmembrane region" description="Helical" evidence="5">
    <location>
        <begin position="152"/>
        <end position="179"/>
    </location>
</feature>
<evidence type="ECO:0000256" key="3">
    <source>
        <dbReference type="ARBA" id="ARBA00022989"/>
    </source>
</evidence>
<evidence type="ECO:0000313" key="7">
    <source>
        <dbReference type="Proteomes" id="UP000268162"/>
    </source>
</evidence>
<gene>
    <name evidence="6" type="ORF">BJ085DRAFT_2439</name>
</gene>
<feature type="transmembrane region" description="Helical" evidence="5">
    <location>
        <begin position="126"/>
        <end position="146"/>
    </location>
</feature>
<dbReference type="AlphaFoldDB" id="A0A4P9ZX64"/>
<evidence type="ECO:0000313" key="6">
    <source>
        <dbReference type="EMBL" id="RKP38233.1"/>
    </source>
</evidence>
<dbReference type="Proteomes" id="UP000268162">
    <property type="component" value="Unassembled WGS sequence"/>
</dbReference>
<feature type="non-terminal residue" evidence="6">
    <location>
        <position position="231"/>
    </location>
</feature>
<keyword evidence="3 5" id="KW-1133">Transmembrane helix</keyword>
<proteinExistence type="predicted"/>
<organism evidence="6 7">
    <name type="scientific">Dimargaris cristalligena</name>
    <dbReference type="NCBI Taxonomy" id="215637"/>
    <lineage>
        <taxon>Eukaryota</taxon>
        <taxon>Fungi</taxon>
        <taxon>Fungi incertae sedis</taxon>
        <taxon>Zoopagomycota</taxon>
        <taxon>Kickxellomycotina</taxon>
        <taxon>Dimargaritomycetes</taxon>
        <taxon>Dimargaritales</taxon>
        <taxon>Dimargaritaceae</taxon>
        <taxon>Dimargaris</taxon>
    </lineage>
</organism>
<dbReference type="InterPro" id="IPR052786">
    <property type="entry name" value="Spore_wall_assembly"/>
</dbReference>
<dbReference type="PANTHER" id="PTHR34292">
    <property type="entry name" value="OUTER SPORE WALL PROTEIN LDS1"/>
    <property type="match status" value="1"/>
</dbReference>
<dbReference type="InterPro" id="IPR059112">
    <property type="entry name" value="CysZ/EI24"/>
</dbReference>
<evidence type="ECO:0000256" key="5">
    <source>
        <dbReference type="SAM" id="Phobius"/>
    </source>
</evidence>
<reference evidence="7" key="1">
    <citation type="journal article" date="2018" name="Nat. Microbiol.">
        <title>Leveraging single-cell genomics to expand the fungal tree of life.</title>
        <authorList>
            <person name="Ahrendt S.R."/>
            <person name="Quandt C.A."/>
            <person name="Ciobanu D."/>
            <person name="Clum A."/>
            <person name="Salamov A."/>
            <person name="Andreopoulos B."/>
            <person name="Cheng J.F."/>
            <person name="Woyke T."/>
            <person name="Pelin A."/>
            <person name="Henrissat B."/>
            <person name="Reynolds N.K."/>
            <person name="Benny G.L."/>
            <person name="Smith M.E."/>
            <person name="James T.Y."/>
            <person name="Grigoriev I.V."/>
        </authorList>
    </citation>
    <scope>NUCLEOTIDE SEQUENCE [LARGE SCALE GENOMIC DNA]</scope>
    <source>
        <strain evidence="7">RSA 468</strain>
    </source>
</reference>
<sequence>LLRLKMVRPWTFPFQGMLFFLTHPSLWCRCLYGLLVMLIIAIASLVGFSFLIGPTAHALIRAHCPAGLAWTVAVILMLIESALAVVILGLILMPLLQDLLFDDVLRLRGLEHALLKPAELHLRNTIMRAASAGLLFGLCQVLILILTIPIHAIVIVGSIIVLAINGYMLSWGYMIHYLVEIRGMSFHQTRHWVYLNRSSYISFGSVAFALEMIPLFNVLFMFTNAIGAGLW</sequence>
<evidence type="ECO:0000256" key="1">
    <source>
        <dbReference type="ARBA" id="ARBA00004141"/>
    </source>
</evidence>
<feature type="transmembrane region" description="Helical" evidence="5">
    <location>
        <begin position="30"/>
        <end position="52"/>
    </location>
</feature>
<keyword evidence="7" id="KW-1185">Reference proteome</keyword>